<dbReference type="Gene3D" id="3.20.20.190">
    <property type="entry name" value="Phosphatidylinositol (PI) phosphodiesterase"/>
    <property type="match status" value="1"/>
</dbReference>
<dbReference type="SUPFAM" id="SSF51695">
    <property type="entry name" value="PLC-like phosphodiesterases"/>
    <property type="match status" value="1"/>
</dbReference>
<dbReference type="GO" id="GO:0006629">
    <property type="term" value="P:lipid metabolic process"/>
    <property type="evidence" value="ECO:0007669"/>
    <property type="project" value="InterPro"/>
</dbReference>
<dbReference type="Proteomes" id="UP000323594">
    <property type="component" value="Chromosome"/>
</dbReference>
<dbReference type="EMBL" id="CDNC01000001">
    <property type="protein sequence ID" value="CEM60381.1"/>
    <property type="molecule type" value="Genomic_DNA"/>
</dbReference>
<evidence type="ECO:0000259" key="1">
    <source>
        <dbReference type="PROSITE" id="PS51704"/>
    </source>
</evidence>
<sequence length="242" mass="27574">MLNIAHRGFRSKYPENTMLAFQKALEAGADGIEFDVHLSKDGELVIIHDETLERTTDGEGLVKDKTLAELKKLNAAAKSNKPRDFEAIPTLKEYFAFAKKTKLITNIELKTGIFPYEGIEQKTYELIKEFDMCEKVILSSFNHETIMRVKEIDSKLVCGLLVDSWQIDPENYVQKLGIECWHPSAYSISKELVQRFHRKGIKVNTWFGSIQLDYKKIIETGVDAIITDYPDKIAGLIGRDKA</sequence>
<dbReference type="OrthoDB" id="384721at2"/>
<keyword evidence="4" id="KW-1185">Reference proteome</keyword>
<protein>
    <submittedName>
        <fullName evidence="2 3">Glycerophosphodiester phosphodiesterase</fullName>
    </submittedName>
</protein>
<dbReference type="PROSITE" id="PS51704">
    <property type="entry name" value="GP_PDE"/>
    <property type="match status" value="1"/>
</dbReference>
<dbReference type="InterPro" id="IPR030395">
    <property type="entry name" value="GP_PDE_dom"/>
</dbReference>
<evidence type="ECO:0000313" key="2">
    <source>
        <dbReference type="EMBL" id="CEM60381.1"/>
    </source>
</evidence>
<reference evidence="2" key="1">
    <citation type="submission" date="2015-01" db="EMBL/GenBank/DDBJ databases">
        <authorList>
            <person name="Xiang T."/>
            <person name="Song Y."/>
            <person name="Huang L."/>
            <person name="Wang B."/>
            <person name="Wu P."/>
        </authorList>
    </citation>
    <scope>NUCLEOTIDE SEQUENCE [LARGE SCALE GENOMIC DNA]</scope>
    <source>
        <strain evidence="2">V1</strain>
    </source>
</reference>
<dbReference type="AlphaFoldDB" id="A0A0B7GUK9"/>
<gene>
    <name evidence="3" type="ORF">FUT82_07315</name>
    <name evidence="2" type="ORF">TPHV1_10049</name>
</gene>
<dbReference type="Proteomes" id="UP000042527">
    <property type="component" value="Unassembled WGS sequence"/>
</dbReference>
<dbReference type="CDD" id="cd08563">
    <property type="entry name" value="GDPD_TtGDE_like"/>
    <property type="match status" value="1"/>
</dbReference>
<feature type="domain" description="GP-PDE" evidence="1">
    <location>
        <begin position="1"/>
        <end position="237"/>
    </location>
</feature>
<dbReference type="RefSeq" id="WP_024752503.1">
    <property type="nucleotide sequence ID" value="NZ_CDNC01000001.1"/>
</dbReference>
<reference evidence="3 5" key="3">
    <citation type="submission" date="2019-08" db="EMBL/GenBank/DDBJ databases">
        <authorList>
            <person name="Kuhnert P."/>
        </authorList>
    </citation>
    <scope>NUCLEOTIDE SEQUENCE [LARGE SCALE GENOMIC DNA]</scope>
    <source>
        <strain evidence="3 5">B36.5</strain>
    </source>
</reference>
<dbReference type="EMBL" id="CP042817">
    <property type="protein sequence ID" value="QEJ97822.1"/>
    <property type="molecule type" value="Genomic_DNA"/>
</dbReference>
<evidence type="ECO:0000313" key="3">
    <source>
        <dbReference type="EMBL" id="QEJ97822.1"/>
    </source>
</evidence>
<name>A0A0B7GUK9_TREPH</name>
<evidence type="ECO:0000313" key="5">
    <source>
        <dbReference type="Proteomes" id="UP000323594"/>
    </source>
</evidence>
<dbReference type="InterPro" id="IPR017946">
    <property type="entry name" value="PLC-like_Pdiesterase_TIM-brl"/>
</dbReference>
<dbReference type="Pfam" id="PF03009">
    <property type="entry name" value="GDPD"/>
    <property type="match status" value="1"/>
</dbReference>
<dbReference type="PANTHER" id="PTHR46211:SF1">
    <property type="entry name" value="GLYCEROPHOSPHODIESTER PHOSPHODIESTERASE, CYTOPLASMIC"/>
    <property type="match status" value="1"/>
</dbReference>
<dbReference type="PROSITE" id="PS50007">
    <property type="entry name" value="PIPLC_X_DOMAIN"/>
    <property type="match status" value="1"/>
</dbReference>
<organism evidence="2 4">
    <name type="scientific">Treponema phagedenis</name>
    <dbReference type="NCBI Taxonomy" id="162"/>
    <lineage>
        <taxon>Bacteria</taxon>
        <taxon>Pseudomonadati</taxon>
        <taxon>Spirochaetota</taxon>
        <taxon>Spirochaetia</taxon>
        <taxon>Spirochaetales</taxon>
        <taxon>Treponemataceae</taxon>
        <taxon>Treponema</taxon>
    </lineage>
</organism>
<dbReference type="GO" id="GO:0008081">
    <property type="term" value="F:phosphoric diester hydrolase activity"/>
    <property type="evidence" value="ECO:0007669"/>
    <property type="project" value="InterPro"/>
</dbReference>
<proteinExistence type="predicted"/>
<accession>A0A0B7GUK9</accession>
<reference evidence="4" key="2">
    <citation type="submission" date="2015-01" db="EMBL/GenBank/DDBJ databases">
        <authorList>
            <person name="Manzoor Shahid"/>
            <person name="Zubair Saima"/>
        </authorList>
    </citation>
    <scope>NUCLEOTIDE SEQUENCE [LARGE SCALE GENOMIC DNA]</scope>
    <source>
        <strain evidence="4">V1</strain>
    </source>
</reference>
<dbReference type="PANTHER" id="PTHR46211">
    <property type="entry name" value="GLYCEROPHOSPHORYL DIESTER PHOSPHODIESTERASE"/>
    <property type="match status" value="1"/>
</dbReference>
<evidence type="ECO:0000313" key="4">
    <source>
        <dbReference type="Proteomes" id="UP000042527"/>
    </source>
</evidence>